<evidence type="ECO:0000313" key="3">
    <source>
        <dbReference type="Proteomes" id="UP001201812"/>
    </source>
</evidence>
<reference evidence="2" key="1">
    <citation type="submission" date="2022-01" db="EMBL/GenBank/DDBJ databases">
        <title>Genome Sequence Resource for Two Populations of Ditylenchus destructor, the Migratory Endoparasitic Phytonematode.</title>
        <authorList>
            <person name="Zhang H."/>
            <person name="Lin R."/>
            <person name="Xie B."/>
        </authorList>
    </citation>
    <scope>NUCLEOTIDE SEQUENCE</scope>
    <source>
        <strain evidence="2">BazhouSP</strain>
    </source>
</reference>
<keyword evidence="3" id="KW-1185">Reference proteome</keyword>
<gene>
    <name evidence="2" type="ORF">DdX_12839</name>
</gene>
<dbReference type="Proteomes" id="UP001201812">
    <property type="component" value="Unassembled WGS sequence"/>
</dbReference>
<sequence>MCIHIKKSKASAVRRASANPAPAKKNGKASAATSAAVNPAPLKGDMGTTLSPMPEQPKPNNGTNNNCKHIEACAHHNVVDIPASLAAKQSAKTAKRDEEPNAITLTSEQPNSVSPPTNLLDSMIVLSTAISKLKNRKSSKFQCDVEVPAFILIKQYGFGFSTEEVCADESPVPAQRSTASRPPLRFDINFRNSAVPLLDESRLISMGQTLSTEMRKDRLKLLGRRKNNASALEYQPNAITLTSEQPKSVSPPTNLLDSMIVLSTAISKLKNRKSSKFQCDVEVPAFILIKQYGFGFSTEEVCADESPVPAQRITASRPPLRFDINFRNSAVPLLDESRLLSTSQTLSTEMRKDRLKLLGRRKNNASALEYQPDSNGSSPIESTTNLINLDCNNAARTKSRRRRSAECLVYFRWCEDELTESSA</sequence>
<name>A0AAD4MVI0_9BILA</name>
<feature type="region of interest" description="Disordered" evidence="1">
    <location>
        <begin position="1"/>
        <end position="64"/>
    </location>
</feature>
<dbReference type="EMBL" id="JAKKPZ010000046">
    <property type="protein sequence ID" value="KAI1706630.1"/>
    <property type="molecule type" value="Genomic_DNA"/>
</dbReference>
<feature type="region of interest" description="Disordered" evidence="1">
    <location>
        <begin position="89"/>
        <end position="117"/>
    </location>
</feature>
<evidence type="ECO:0000313" key="2">
    <source>
        <dbReference type="EMBL" id="KAI1706630.1"/>
    </source>
</evidence>
<feature type="compositionally biased region" description="Polar residues" evidence="1">
    <location>
        <begin position="103"/>
        <end position="117"/>
    </location>
</feature>
<organism evidence="2 3">
    <name type="scientific">Ditylenchus destructor</name>
    <dbReference type="NCBI Taxonomy" id="166010"/>
    <lineage>
        <taxon>Eukaryota</taxon>
        <taxon>Metazoa</taxon>
        <taxon>Ecdysozoa</taxon>
        <taxon>Nematoda</taxon>
        <taxon>Chromadorea</taxon>
        <taxon>Rhabditida</taxon>
        <taxon>Tylenchina</taxon>
        <taxon>Tylenchomorpha</taxon>
        <taxon>Sphaerularioidea</taxon>
        <taxon>Anguinidae</taxon>
        <taxon>Anguininae</taxon>
        <taxon>Ditylenchus</taxon>
    </lineage>
</organism>
<proteinExistence type="predicted"/>
<comment type="caution">
    <text evidence="2">The sequence shown here is derived from an EMBL/GenBank/DDBJ whole genome shotgun (WGS) entry which is preliminary data.</text>
</comment>
<evidence type="ECO:0000256" key="1">
    <source>
        <dbReference type="SAM" id="MobiDB-lite"/>
    </source>
</evidence>
<accession>A0AAD4MVI0</accession>
<feature type="compositionally biased region" description="Low complexity" evidence="1">
    <location>
        <begin position="10"/>
        <end position="41"/>
    </location>
</feature>
<dbReference type="AlphaFoldDB" id="A0AAD4MVI0"/>
<protein>
    <submittedName>
        <fullName evidence="2">Uncharacterized protein</fullName>
    </submittedName>
</protein>